<dbReference type="EMBL" id="JACVVK020000042">
    <property type="protein sequence ID" value="KAK7499747.1"/>
    <property type="molecule type" value="Genomic_DNA"/>
</dbReference>
<protein>
    <recommendedName>
        <fullName evidence="1">Non-lysosomal glucosylceramidase</fullName>
        <shortName evidence="1">NLGase</shortName>
        <ecNumber evidence="1">3.2.1.45</ecNumber>
    </recommendedName>
</protein>
<dbReference type="Gene3D" id="1.50.10.10">
    <property type="match status" value="1"/>
</dbReference>
<dbReference type="SUPFAM" id="SSF48208">
    <property type="entry name" value="Six-hairpin glycosidases"/>
    <property type="match status" value="1"/>
</dbReference>
<dbReference type="InterPro" id="IPR008928">
    <property type="entry name" value="6-hairpin_glycosidase_sf"/>
</dbReference>
<keyword evidence="1" id="KW-0378">Hydrolase</keyword>
<dbReference type="GO" id="GO:0004348">
    <property type="term" value="F:glucosylceramidase activity"/>
    <property type="evidence" value="ECO:0007669"/>
    <property type="project" value="UniProtKB-EC"/>
</dbReference>
<comment type="caution">
    <text evidence="4">The sequence shown here is derived from an EMBL/GenBank/DDBJ whole genome shotgun (WGS) entry which is preliminary data.</text>
</comment>
<dbReference type="AlphaFoldDB" id="A0ABD0LKC0"/>
<feature type="domain" description="Glycosyl-hydrolase family 116 catalytic region" evidence="2">
    <location>
        <begin position="464"/>
        <end position="827"/>
    </location>
</feature>
<evidence type="ECO:0000313" key="5">
    <source>
        <dbReference type="Proteomes" id="UP001519460"/>
    </source>
</evidence>
<comment type="similarity">
    <text evidence="1">Belongs to the non-lysosomal glucosylceramidase family.</text>
</comment>
<dbReference type="GO" id="GO:0006629">
    <property type="term" value="P:lipid metabolic process"/>
    <property type="evidence" value="ECO:0007669"/>
    <property type="project" value="UniProtKB-KW"/>
</dbReference>
<dbReference type="PIRSF" id="PIRSF028944">
    <property type="entry name" value="Beta_gluc_GBA2"/>
    <property type="match status" value="1"/>
</dbReference>
<dbReference type="InterPro" id="IPR024462">
    <property type="entry name" value="GH116_N"/>
</dbReference>
<dbReference type="PANTHER" id="PTHR12654:SF0">
    <property type="entry name" value="NON-LYSOSOMAL GLUCOSYLCERAMIDASE"/>
    <property type="match status" value="1"/>
</dbReference>
<sequence>MACVSPNESTTTPREQIPGVPNYGWRVKLSYECDVKCGPLIKPRLHQIPQYIGLGVRYLRFWLGKKRQGRLPFIDHINQASHKPIYGCPIGGIGCGTIGRGYRGEFCRFQISPGIYHYKEVEADQFILTLRRDGQTVYQKVLSSNKKKGKALKAWDWGFPGAKATYHALYPRAWTVYNIEEPNVTVICRQISPIFPHDYRETSLPTAVFVWEIINHGKEEIEACITFTFKNGQGVKADRAGGCYAEPFRCENKGAMGVGDAGSEGVTAYGVSIHQTISRVPCSYNIAAAEKNGVTVSHHTAFDPSGTGHNVWNNLYNNGCLGSSTAEETPKTAKGQEIASAVCASTKVPAGSRGQLDFCLAWDMPVVQFKAAENKYTRRYARWFGKAGDAGPRLCAHALAHYPVWEQKIEEWQNPILENKQLPAWYKSALFNELYFVSDGGTLWLDPMEDCTPTSAHALVQEYGKFAYLEGHEYRMYNTYDVHHYASFAFIMLWPKLQLSLQYDFADTVLHEDSRRTKYLMSGEVGVRKAEHTVPHDIGDPEDEPWKRVNAYIIHPTYDWKDLNLKFVLQTYRDYSASKDHQYLEVLYPCCKAVVEKAISWDTNGDGLIENSGFADQTFDAWVMSGSSAYCAGMWLAALRMQIEMAEVLGLMEDKDRYSEILERGRKSFGKKLWNGRYYDFDTSTSNHHDSIMADQLAGHWFLKASELEDDTVFPPDLVQAALKTIYENNVLKYGNGNMGAINGTKPNGSKDLSSPQSEEFWTGVTYALAANMIQMGMVEEGFQTAWGAYHVCWEWLGLQFQTPEAYTTDHSYRSLGYMRPLAIWAMQWALHKFQPHLLRDETSSAGGEPAP</sequence>
<dbReference type="Pfam" id="PF12215">
    <property type="entry name" value="Glyco_hydr_116N"/>
    <property type="match status" value="1"/>
</dbReference>
<dbReference type="EC" id="3.2.1.45" evidence="1"/>
<feature type="domain" description="Glycosyl-hydrolase family 116 N-terminal" evidence="3">
    <location>
        <begin position="87"/>
        <end position="405"/>
    </location>
</feature>
<dbReference type="InterPro" id="IPR012341">
    <property type="entry name" value="6hp_glycosidase-like_sf"/>
</dbReference>
<keyword evidence="1" id="KW-0443">Lipid metabolism</keyword>
<dbReference type="InterPro" id="IPR052566">
    <property type="entry name" value="Non-lysos_glucosylceramidase"/>
</dbReference>
<evidence type="ECO:0000259" key="2">
    <source>
        <dbReference type="Pfam" id="PF04685"/>
    </source>
</evidence>
<dbReference type="InterPro" id="IPR014551">
    <property type="entry name" value="B_Glucosidase_GBA2-typ"/>
</dbReference>
<dbReference type="InterPro" id="IPR006775">
    <property type="entry name" value="GH116_catalytic"/>
</dbReference>
<name>A0ABD0LKC0_9CAEN</name>
<proteinExistence type="inferred from homology"/>
<dbReference type="Proteomes" id="UP001519460">
    <property type="component" value="Unassembled WGS sequence"/>
</dbReference>
<evidence type="ECO:0000256" key="1">
    <source>
        <dbReference type="PIRNR" id="PIRNR028944"/>
    </source>
</evidence>
<keyword evidence="1" id="KW-0472">Membrane</keyword>
<evidence type="ECO:0000313" key="4">
    <source>
        <dbReference type="EMBL" id="KAK7499747.1"/>
    </source>
</evidence>
<comment type="catalytic activity">
    <reaction evidence="1">
        <text>a beta-D-glucosyl-(1&lt;-&gt;1')-N-acylsphing-4-enine + H2O = an N-acylsphing-4-enine + D-glucose</text>
        <dbReference type="Rhea" id="RHEA:13269"/>
        <dbReference type="ChEBI" id="CHEBI:4167"/>
        <dbReference type="ChEBI" id="CHEBI:15377"/>
        <dbReference type="ChEBI" id="CHEBI:22801"/>
        <dbReference type="ChEBI" id="CHEBI:52639"/>
        <dbReference type="EC" id="3.2.1.45"/>
    </reaction>
</comment>
<keyword evidence="1" id="KW-0326">Glycosidase</keyword>
<accession>A0ABD0LKC0</accession>
<organism evidence="4 5">
    <name type="scientific">Batillaria attramentaria</name>
    <dbReference type="NCBI Taxonomy" id="370345"/>
    <lineage>
        <taxon>Eukaryota</taxon>
        <taxon>Metazoa</taxon>
        <taxon>Spiralia</taxon>
        <taxon>Lophotrochozoa</taxon>
        <taxon>Mollusca</taxon>
        <taxon>Gastropoda</taxon>
        <taxon>Caenogastropoda</taxon>
        <taxon>Sorbeoconcha</taxon>
        <taxon>Cerithioidea</taxon>
        <taxon>Batillariidae</taxon>
        <taxon>Batillaria</taxon>
    </lineage>
</organism>
<reference evidence="4 5" key="1">
    <citation type="journal article" date="2023" name="Sci. Data">
        <title>Genome assembly of the Korean intertidal mud-creeper Batillaria attramentaria.</title>
        <authorList>
            <person name="Patra A.K."/>
            <person name="Ho P.T."/>
            <person name="Jun S."/>
            <person name="Lee S.J."/>
            <person name="Kim Y."/>
            <person name="Won Y.J."/>
        </authorList>
    </citation>
    <scope>NUCLEOTIDE SEQUENCE [LARGE SCALE GENOMIC DNA]</scope>
    <source>
        <strain evidence="4">Wonlab-2016</strain>
    </source>
</reference>
<gene>
    <name evidence="4" type="ORF">BaRGS_00009088</name>
</gene>
<comment type="function">
    <text evidence="1">Non-lysosomal glucosylceramidase that catalyzes the hydrolysis of glucosylceramide (GlcCer) to free glucose and ceramide.</text>
</comment>
<dbReference type="PANTHER" id="PTHR12654">
    <property type="entry name" value="BILE ACID BETA-GLUCOSIDASE-RELATED"/>
    <property type="match status" value="1"/>
</dbReference>
<keyword evidence="5" id="KW-1185">Reference proteome</keyword>
<dbReference type="Pfam" id="PF04685">
    <property type="entry name" value="DUF608"/>
    <property type="match status" value="1"/>
</dbReference>
<evidence type="ECO:0000259" key="3">
    <source>
        <dbReference type="Pfam" id="PF12215"/>
    </source>
</evidence>